<name>A0A5J9TSX5_9POAL</name>
<evidence type="ECO:0000256" key="5">
    <source>
        <dbReference type="SAM" id="SignalP"/>
    </source>
</evidence>
<evidence type="ECO:0000313" key="8">
    <source>
        <dbReference type="Proteomes" id="UP000324897"/>
    </source>
</evidence>
<evidence type="ECO:0000256" key="4">
    <source>
        <dbReference type="SAM" id="Phobius"/>
    </source>
</evidence>
<keyword evidence="1" id="KW-0547">Nucleotide-binding</keyword>
<dbReference type="GO" id="GO:0004672">
    <property type="term" value="F:protein kinase activity"/>
    <property type="evidence" value="ECO:0007669"/>
    <property type="project" value="InterPro"/>
</dbReference>
<keyword evidence="4" id="KW-0472">Membrane</keyword>
<sequence>MRRPRLALLVLCAAALLAPPSAIAADCPLDFSWPNYNQIASVCSDENGHSKCCRYINAVLAVSSAMYANTTGTLGVPTQYSDACIGNFSDTLVAKGILPTAASFCGLGIKIQVSYQCVGMTTIVEMLQSPNFGDVTRSCAITLSDDVTCKRCLNSGLSYLRHLVGEEDNITLNTCRDAAFVAFMSQGNISTVDTASCFFTVQELSALQVNISGPSPAGLPSPNISPSPLTVQVPVVPPKHHRSYKVVLFPAIGALVTGLAVVLMIVLILLIRRKSKELEKMEGNAWSFSCVKKGQQGNSTIFGRFSYNEMKKATKNFSTVLGGENGTEFKGHLNDGSVVVIRRLESSPKQSQREFCKEMEFIGRLHHRHLVGLKGFCLTRFERFQVYEYMENGSLQDHLHSPGKHLLPWKNRIRIAIDVANALEYLHFYCDPPLCHGDVRPSNVLLDKNYLAKLAGCGLVHCPRAGETSGSCTPVNKVQASPGYVDPEYVVTQELTPKSDVYSYGVLLLELVTGKPVLQDDSRSLVEWSRDLIGTDYRLHELVDPAVADAFDLDELQVVADVIHWCTHRDGAARPSMKQVLRILYERLDPLSGRFARAVEGEEGYYYSGGVVKGKAVGGGEFSGEAARSTSCLPSSSSTTRSHCSRSLLLEQRDSPDQTESPARGHGTFLV</sequence>
<dbReference type="InterPro" id="IPR008266">
    <property type="entry name" value="Tyr_kinase_AS"/>
</dbReference>
<dbReference type="Gene3D" id="1.10.510.10">
    <property type="entry name" value="Transferase(Phosphotransferase) domain 1"/>
    <property type="match status" value="1"/>
</dbReference>
<dbReference type="PANTHER" id="PTHR47989">
    <property type="entry name" value="OS01G0750732 PROTEIN"/>
    <property type="match status" value="1"/>
</dbReference>
<dbReference type="Gramene" id="TVU14496">
    <property type="protein sequence ID" value="TVU14496"/>
    <property type="gene ID" value="EJB05_37969"/>
</dbReference>
<dbReference type="SUPFAM" id="SSF56112">
    <property type="entry name" value="Protein kinase-like (PK-like)"/>
    <property type="match status" value="1"/>
</dbReference>
<protein>
    <recommendedName>
        <fullName evidence="6">Protein kinase domain-containing protein</fullName>
    </recommendedName>
</protein>
<evidence type="ECO:0000313" key="7">
    <source>
        <dbReference type="EMBL" id="TVU14496.1"/>
    </source>
</evidence>
<keyword evidence="4" id="KW-0812">Transmembrane</keyword>
<dbReference type="EMBL" id="RWGY01000031">
    <property type="protein sequence ID" value="TVU14496.1"/>
    <property type="molecule type" value="Genomic_DNA"/>
</dbReference>
<dbReference type="Gene3D" id="3.30.200.20">
    <property type="entry name" value="Phosphorylase Kinase, domain 1"/>
    <property type="match status" value="1"/>
</dbReference>
<dbReference type="Pfam" id="PF19160">
    <property type="entry name" value="SPARK"/>
    <property type="match status" value="1"/>
</dbReference>
<reference evidence="7 8" key="1">
    <citation type="journal article" date="2019" name="Sci. Rep.">
        <title>A high-quality genome of Eragrostis curvula grass provides insights into Poaceae evolution and supports new strategies to enhance forage quality.</title>
        <authorList>
            <person name="Carballo J."/>
            <person name="Santos B.A.C.M."/>
            <person name="Zappacosta D."/>
            <person name="Garbus I."/>
            <person name="Selva J.P."/>
            <person name="Gallo C.A."/>
            <person name="Diaz A."/>
            <person name="Albertini E."/>
            <person name="Caccamo M."/>
            <person name="Echenique V."/>
        </authorList>
    </citation>
    <scope>NUCLEOTIDE SEQUENCE [LARGE SCALE GENOMIC DNA]</scope>
    <source>
        <strain evidence="8">cv. Victoria</strain>
        <tissue evidence="7">Leaf</tissue>
    </source>
</reference>
<dbReference type="FunFam" id="3.30.200.20:FF:000521">
    <property type="entry name" value="Protein kinase superfamily protein"/>
    <property type="match status" value="1"/>
</dbReference>
<dbReference type="GO" id="GO:0005524">
    <property type="term" value="F:ATP binding"/>
    <property type="evidence" value="ECO:0007669"/>
    <property type="project" value="UniProtKB-KW"/>
</dbReference>
<keyword evidence="2" id="KW-0067">ATP-binding</keyword>
<feature type="region of interest" description="Disordered" evidence="3">
    <location>
        <begin position="650"/>
        <end position="671"/>
    </location>
</feature>
<dbReference type="PROSITE" id="PS00109">
    <property type="entry name" value="PROTEIN_KINASE_TYR"/>
    <property type="match status" value="1"/>
</dbReference>
<evidence type="ECO:0000259" key="6">
    <source>
        <dbReference type="PROSITE" id="PS50011"/>
    </source>
</evidence>
<evidence type="ECO:0000256" key="3">
    <source>
        <dbReference type="SAM" id="MobiDB-lite"/>
    </source>
</evidence>
<dbReference type="OrthoDB" id="543156at2759"/>
<dbReference type="InterPro" id="IPR043891">
    <property type="entry name" value="SPARK"/>
</dbReference>
<dbReference type="PROSITE" id="PS50011">
    <property type="entry name" value="PROTEIN_KINASE_DOM"/>
    <property type="match status" value="1"/>
</dbReference>
<dbReference type="AlphaFoldDB" id="A0A5J9TSX5"/>
<dbReference type="InterPro" id="IPR001245">
    <property type="entry name" value="Ser-Thr/Tyr_kinase_cat_dom"/>
</dbReference>
<keyword evidence="8" id="KW-1185">Reference proteome</keyword>
<dbReference type="PANTHER" id="PTHR47989:SF36">
    <property type="entry name" value="PROTEIN KINASE DOMAIN-CONTAINING PROTEIN"/>
    <property type="match status" value="1"/>
</dbReference>
<dbReference type="Proteomes" id="UP000324897">
    <property type="component" value="Unassembled WGS sequence"/>
</dbReference>
<dbReference type="InterPro" id="IPR000719">
    <property type="entry name" value="Prot_kinase_dom"/>
</dbReference>
<keyword evidence="4" id="KW-1133">Transmembrane helix</keyword>
<feature type="transmembrane region" description="Helical" evidence="4">
    <location>
        <begin position="247"/>
        <end position="271"/>
    </location>
</feature>
<proteinExistence type="predicted"/>
<organism evidence="7 8">
    <name type="scientific">Eragrostis curvula</name>
    <name type="common">weeping love grass</name>
    <dbReference type="NCBI Taxonomy" id="38414"/>
    <lineage>
        <taxon>Eukaryota</taxon>
        <taxon>Viridiplantae</taxon>
        <taxon>Streptophyta</taxon>
        <taxon>Embryophyta</taxon>
        <taxon>Tracheophyta</taxon>
        <taxon>Spermatophyta</taxon>
        <taxon>Magnoliopsida</taxon>
        <taxon>Liliopsida</taxon>
        <taxon>Poales</taxon>
        <taxon>Poaceae</taxon>
        <taxon>PACMAD clade</taxon>
        <taxon>Chloridoideae</taxon>
        <taxon>Eragrostideae</taxon>
        <taxon>Eragrostidinae</taxon>
        <taxon>Eragrostis</taxon>
    </lineage>
</organism>
<comment type="caution">
    <text evidence="7">The sequence shown here is derived from an EMBL/GenBank/DDBJ whole genome shotgun (WGS) entry which is preliminary data.</text>
</comment>
<dbReference type="InterPro" id="IPR011009">
    <property type="entry name" value="Kinase-like_dom_sf"/>
</dbReference>
<dbReference type="FunFam" id="1.10.510.10:FF:000381">
    <property type="entry name" value="Putative receptor-like protein kinase"/>
    <property type="match status" value="1"/>
</dbReference>
<evidence type="ECO:0000256" key="2">
    <source>
        <dbReference type="ARBA" id="ARBA00022840"/>
    </source>
</evidence>
<feature type="chain" id="PRO_5023807982" description="Protein kinase domain-containing protein" evidence="5">
    <location>
        <begin position="25"/>
        <end position="671"/>
    </location>
</feature>
<feature type="domain" description="Protein kinase" evidence="6">
    <location>
        <begin position="314"/>
        <end position="588"/>
    </location>
</feature>
<gene>
    <name evidence="7" type="ORF">EJB05_37969</name>
</gene>
<evidence type="ECO:0000256" key="1">
    <source>
        <dbReference type="ARBA" id="ARBA00022741"/>
    </source>
</evidence>
<dbReference type="Pfam" id="PF07714">
    <property type="entry name" value="PK_Tyr_Ser-Thr"/>
    <property type="match status" value="1"/>
</dbReference>
<keyword evidence="5" id="KW-0732">Signal</keyword>
<feature type="signal peptide" evidence="5">
    <location>
        <begin position="1"/>
        <end position="24"/>
    </location>
</feature>
<accession>A0A5J9TSX5</accession>